<keyword evidence="2" id="KW-1185">Reference proteome</keyword>
<name>A0A1W2EPN2_9FIRM</name>
<protein>
    <submittedName>
        <fullName evidence="1">Uncharacterized protein</fullName>
    </submittedName>
</protein>
<dbReference type="EMBL" id="FWXI01000027">
    <property type="protein sequence ID" value="SMD11492.1"/>
    <property type="molecule type" value="Genomic_DNA"/>
</dbReference>
<dbReference type="Proteomes" id="UP000192738">
    <property type="component" value="Unassembled WGS sequence"/>
</dbReference>
<dbReference type="RefSeq" id="WP_176215643.1">
    <property type="nucleotide sequence ID" value="NZ_FWXI01000027.1"/>
</dbReference>
<evidence type="ECO:0000313" key="1">
    <source>
        <dbReference type="EMBL" id="SMD11492.1"/>
    </source>
</evidence>
<reference evidence="1 2" key="1">
    <citation type="submission" date="2017-04" db="EMBL/GenBank/DDBJ databases">
        <authorList>
            <person name="Afonso C.L."/>
            <person name="Miller P.J."/>
            <person name="Scott M.A."/>
            <person name="Spackman E."/>
            <person name="Goraichik I."/>
            <person name="Dimitrov K.M."/>
            <person name="Suarez D.L."/>
            <person name="Swayne D.E."/>
        </authorList>
    </citation>
    <scope>NUCLEOTIDE SEQUENCE [LARGE SCALE GENOMIC DNA]</scope>
    <source>
        <strain evidence="1 2">DSM 5090</strain>
    </source>
</reference>
<dbReference type="AlphaFoldDB" id="A0A1W2EPN2"/>
<organism evidence="1 2">
    <name type="scientific">Sporomusa malonica</name>
    <dbReference type="NCBI Taxonomy" id="112901"/>
    <lineage>
        <taxon>Bacteria</taxon>
        <taxon>Bacillati</taxon>
        <taxon>Bacillota</taxon>
        <taxon>Negativicutes</taxon>
        <taxon>Selenomonadales</taxon>
        <taxon>Sporomusaceae</taxon>
        <taxon>Sporomusa</taxon>
    </lineage>
</organism>
<accession>A0A1W2EPN2</accession>
<sequence>MPTMANYPSNEQIAEMVKQLTQARIENWLGEVVGHWRWWILVTLFKFERMR</sequence>
<gene>
    <name evidence="1" type="ORF">SAMN04488500_12717</name>
</gene>
<evidence type="ECO:0000313" key="2">
    <source>
        <dbReference type="Proteomes" id="UP000192738"/>
    </source>
</evidence>
<proteinExistence type="predicted"/>